<dbReference type="AlphaFoldDB" id="A0A844BK66"/>
<evidence type="ECO:0000313" key="2">
    <source>
        <dbReference type="Proteomes" id="UP000466730"/>
    </source>
</evidence>
<proteinExistence type="predicted"/>
<comment type="caution">
    <text evidence="1">The sequence shown here is derived from an EMBL/GenBank/DDBJ whole genome shotgun (WGS) entry which is preliminary data.</text>
</comment>
<dbReference type="EMBL" id="WJPO01000048">
    <property type="protein sequence ID" value="MRH22868.1"/>
    <property type="molecule type" value="Genomic_DNA"/>
</dbReference>
<gene>
    <name evidence="1" type="ORF">GH815_18010</name>
</gene>
<evidence type="ECO:0000313" key="1">
    <source>
        <dbReference type="EMBL" id="MRH22868.1"/>
    </source>
</evidence>
<keyword evidence="2" id="KW-1185">Reference proteome</keyword>
<protein>
    <submittedName>
        <fullName evidence="1">Uncharacterized protein</fullName>
    </submittedName>
</protein>
<sequence>MAAIHARHGTVAFEREEHAGRFARDLRTRYGETIIRDLAEGRDDRLAGDFPDADKRQAIARAVIAAAKEHESLGLSLRDVEKAERKMRDRERGEEREL</sequence>
<accession>A0A844BK66</accession>
<reference evidence="1 2" key="1">
    <citation type="submission" date="2019-11" db="EMBL/GenBank/DDBJ databases">
        <title>Draft Whole-Genome sequence of the marine photosynthetic bacterium Rhodovulum strictum DSM 11289.</title>
        <authorList>
            <person name="Kyndt J.A."/>
            <person name="Meyer T.E."/>
        </authorList>
    </citation>
    <scope>NUCLEOTIDE SEQUENCE [LARGE SCALE GENOMIC DNA]</scope>
    <source>
        <strain evidence="1 2">DSM 11289</strain>
    </source>
</reference>
<dbReference type="RefSeq" id="WP_170290391.1">
    <property type="nucleotide sequence ID" value="NZ_BAAADI010000001.1"/>
</dbReference>
<name>A0A844BK66_9RHOB</name>
<organism evidence="1 2">
    <name type="scientific">Rhodovulum strictum</name>
    <dbReference type="NCBI Taxonomy" id="58314"/>
    <lineage>
        <taxon>Bacteria</taxon>
        <taxon>Pseudomonadati</taxon>
        <taxon>Pseudomonadota</taxon>
        <taxon>Alphaproteobacteria</taxon>
        <taxon>Rhodobacterales</taxon>
        <taxon>Paracoccaceae</taxon>
        <taxon>Rhodovulum</taxon>
    </lineage>
</organism>
<dbReference type="Proteomes" id="UP000466730">
    <property type="component" value="Unassembled WGS sequence"/>
</dbReference>